<evidence type="ECO:0000313" key="2">
    <source>
        <dbReference type="Proteomes" id="UP001652581"/>
    </source>
</evidence>
<proteinExistence type="predicted"/>
<sequence length="277" mass="30199">MSHMAVGSLWGSDPHPAPRQHNTWDSGAKAEILPACFPACKRGICTLPKVVLSDNTRGCLVPRATGNTAPRGGNGCDPRRGSTEASDGGLDQGDYSLLSAPPVHLSTSTFPLLPSSSDLLPPSLPQLLSQKPEDHWPSCACVVGASWTVDWKPQLRAADRPQRLLSSVARSCNMSIPDYMQCAENDQILPVVDQPVGIISEENFFCIYKRISLVSQISPCGSHWALCIHYRHHYVPENGWSEFQTHSKVVGLVTITDCLSAKAFEKLQVQRSCMAPR</sequence>
<evidence type="ECO:0000256" key="1">
    <source>
        <dbReference type="SAM" id="MobiDB-lite"/>
    </source>
</evidence>
<reference evidence="3" key="1">
    <citation type="submission" date="2025-08" db="UniProtKB">
        <authorList>
            <consortium name="RefSeq"/>
        </authorList>
    </citation>
    <scope>IDENTIFICATION</scope>
</reference>
<evidence type="ECO:0000313" key="3">
    <source>
        <dbReference type="RefSeq" id="XP_072813748.1"/>
    </source>
</evidence>
<gene>
    <name evidence="3" type="primary">LOC140694378</name>
</gene>
<organism evidence="2 3">
    <name type="scientific">Vicugna pacos</name>
    <name type="common">Alpaca</name>
    <name type="synonym">Lama pacos</name>
    <dbReference type="NCBI Taxonomy" id="30538"/>
    <lineage>
        <taxon>Eukaryota</taxon>
        <taxon>Metazoa</taxon>
        <taxon>Chordata</taxon>
        <taxon>Craniata</taxon>
        <taxon>Vertebrata</taxon>
        <taxon>Euteleostomi</taxon>
        <taxon>Mammalia</taxon>
        <taxon>Eutheria</taxon>
        <taxon>Laurasiatheria</taxon>
        <taxon>Artiodactyla</taxon>
        <taxon>Tylopoda</taxon>
        <taxon>Camelidae</taxon>
        <taxon>Vicugna</taxon>
    </lineage>
</organism>
<name>A0ABM5CYL5_VICPA</name>
<protein>
    <recommendedName>
        <fullName evidence="4">Trafficking protein particle complex subunit 9</fullName>
    </recommendedName>
</protein>
<dbReference type="Proteomes" id="UP001652581">
    <property type="component" value="Unplaced"/>
</dbReference>
<accession>A0ABM5CYL5</accession>
<dbReference type="RefSeq" id="XP_072813748.1">
    <property type="nucleotide sequence ID" value="XM_072957647.1"/>
</dbReference>
<keyword evidence="2" id="KW-1185">Reference proteome</keyword>
<evidence type="ECO:0008006" key="4">
    <source>
        <dbReference type="Google" id="ProtNLM"/>
    </source>
</evidence>
<feature type="region of interest" description="Disordered" evidence="1">
    <location>
        <begin position="65"/>
        <end position="92"/>
    </location>
</feature>
<feature type="region of interest" description="Disordered" evidence="1">
    <location>
        <begin position="1"/>
        <end position="23"/>
    </location>
</feature>
<dbReference type="GeneID" id="140694378"/>